<evidence type="ECO:0000313" key="2">
    <source>
        <dbReference type="Proteomes" id="UP001529272"/>
    </source>
</evidence>
<proteinExistence type="predicted"/>
<keyword evidence="2" id="KW-1185">Reference proteome</keyword>
<sequence>MTDHQATAYARGEAVLIGCHDCPSCGGWVPTFIDAARPAARH</sequence>
<reference evidence="1 2" key="1">
    <citation type="submission" date="2023-06" db="EMBL/GenBank/DDBJ databases">
        <title>Itaconate inhibition of nontuberculous mycobacteria.</title>
        <authorList>
            <person name="Breen P."/>
            <person name="Zimbric M."/>
            <person name="Caverly L."/>
        </authorList>
    </citation>
    <scope>NUCLEOTIDE SEQUENCE [LARGE SCALE GENOMIC DNA]</scope>
    <source>
        <strain evidence="1 2">FLAC1071</strain>
    </source>
</reference>
<name>A0ABT7P7D3_MYCIT</name>
<dbReference type="RefSeq" id="WP_257790637.1">
    <property type="nucleotide sequence ID" value="NZ_CP015267.1"/>
</dbReference>
<organism evidence="1 2">
    <name type="scientific">Mycobacterium intracellulare subsp. chimaera</name>
    <dbReference type="NCBI Taxonomy" id="222805"/>
    <lineage>
        <taxon>Bacteria</taxon>
        <taxon>Bacillati</taxon>
        <taxon>Actinomycetota</taxon>
        <taxon>Actinomycetes</taxon>
        <taxon>Mycobacteriales</taxon>
        <taxon>Mycobacteriaceae</taxon>
        <taxon>Mycobacterium</taxon>
        <taxon>Mycobacterium avium complex (MAC)</taxon>
    </lineage>
</organism>
<dbReference type="Proteomes" id="UP001529272">
    <property type="component" value="Unassembled WGS sequence"/>
</dbReference>
<dbReference type="EMBL" id="JASZZX010000028">
    <property type="protein sequence ID" value="MDM3928988.1"/>
    <property type="molecule type" value="Genomic_DNA"/>
</dbReference>
<comment type="caution">
    <text evidence="1">The sequence shown here is derived from an EMBL/GenBank/DDBJ whole genome shotgun (WGS) entry which is preliminary data.</text>
</comment>
<reference evidence="2" key="2">
    <citation type="submission" date="2023-06" db="EMBL/GenBank/DDBJ databases">
        <title>Itaconate inhibition of nontuberculous mycobacteria.</title>
        <authorList>
            <person name="Spilker T."/>
        </authorList>
    </citation>
    <scope>NUCLEOTIDE SEQUENCE [LARGE SCALE GENOMIC DNA]</scope>
    <source>
        <strain evidence="2">FLAC1071</strain>
    </source>
</reference>
<protein>
    <submittedName>
        <fullName evidence="1">Uncharacterized protein</fullName>
    </submittedName>
</protein>
<accession>A0ABT7P7D3</accession>
<gene>
    <name evidence="1" type="ORF">QRB35_23675</name>
</gene>
<evidence type="ECO:0000313" key="1">
    <source>
        <dbReference type="EMBL" id="MDM3928988.1"/>
    </source>
</evidence>